<proteinExistence type="inferred from homology"/>
<keyword evidence="3" id="KW-1185">Reference proteome</keyword>
<organism evidence="2 3">
    <name type="scientific">Limosilactobacillus albertensis</name>
    <dbReference type="NCBI Taxonomy" id="2759752"/>
    <lineage>
        <taxon>Bacteria</taxon>
        <taxon>Bacillati</taxon>
        <taxon>Bacillota</taxon>
        <taxon>Bacilli</taxon>
        <taxon>Lactobacillales</taxon>
        <taxon>Lactobacillaceae</taxon>
        <taxon>Limosilactobacillus</taxon>
    </lineage>
</organism>
<dbReference type="PANTHER" id="PTHR34068">
    <property type="entry name" value="UPF0145 PROTEIN YBJQ"/>
    <property type="match status" value="1"/>
</dbReference>
<dbReference type="Proteomes" id="UP000518316">
    <property type="component" value="Unassembled WGS sequence"/>
</dbReference>
<dbReference type="AlphaFoldDB" id="A0A7W3Y8I2"/>
<dbReference type="InterPro" id="IPR002765">
    <property type="entry name" value="UPF0145_YbjQ-like"/>
</dbReference>
<dbReference type="RefSeq" id="WP_182598260.1">
    <property type="nucleotide sequence ID" value="NZ_JACIVC010000058.1"/>
</dbReference>
<dbReference type="EMBL" id="JACIVC010000058">
    <property type="protein sequence ID" value="MBB1069701.1"/>
    <property type="molecule type" value="Genomic_DNA"/>
</dbReference>
<reference evidence="2 3" key="1">
    <citation type="submission" date="2020-07" db="EMBL/GenBank/DDBJ databases">
        <title>Description of Limosilactobacillus balticus sp. nov., Limosilactobacillus agrestis sp. nov., Limosilactobacillus albertensis sp. nov., Limosilactobacillus rudii sp. nov., Limosilactobacillus fastidiosus sp. nov., five novel Limosilactobacillus species isolated from the vertebrate gastrointestinal tract, and proposal of 6 subspecies of Limosilactobacillus reuteri adapted to the gastrointestinal tract of specific vertebrate hosts.</title>
        <authorList>
            <person name="Li F."/>
            <person name="Cheng C."/>
            <person name="Zheng J."/>
            <person name="Quevedo R.M."/>
            <person name="Li J."/>
            <person name="Roos S."/>
            <person name="Gaenzle M.G."/>
            <person name="Walter J."/>
        </authorList>
    </citation>
    <scope>NUCLEOTIDE SEQUENCE [LARGE SCALE GENOMIC DNA]</scope>
    <source>
        <strain evidence="2 3">RRLNB_1_1</strain>
    </source>
</reference>
<comment type="caution">
    <text evidence="2">The sequence shown here is derived from an EMBL/GenBank/DDBJ whole genome shotgun (WGS) entry which is preliminary data.</text>
</comment>
<evidence type="ECO:0000313" key="2">
    <source>
        <dbReference type="EMBL" id="MBB1069701.1"/>
    </source>
</evidence>
<protein>
    <submittedName>
        <fullName evidence="2">Heavy metal-binding domain-containing protein</fullName>
    </submittedName>
</protein>
<sequence>MSSLFDALKTNVKGVASDYHEYSQKKKFEKEKQNFDSLSEKDQETSFRVDKIIAITSELYPHKNYEVIGDAFGVFVASKNAFSDIGASFKNLVGGELGGYSKMNIAAKEEAVKRMKADAVSKGADAIIAMRLNQSASGIGNSDNMLTFSAYGTAIKFLK</sequence>
<gene>
    <name evidence="2" type="ORF">H5S40_05995</name>
</gene>
<evidence type="ECO:0000256" key="1">
    <source>
        <dbReference type="ARBA" id="ARBA00010751"/>
    </source>
</evidence>
<dbReference type="SUPFAM" id="SSF117782">
    <property type="entry name" value="YbjQ-like"/>
    <property type="match status" value="1"/>
</dbReference>
<name>A0A7W3Y8I2_9LACO</name>
<dbReference type="InterPro" id="IPR035439">
    <property type="entry name" value="UPF0145_dom_sf"/>
</dbReference>
<comment type="similarity">
    <text evidence="1">Belongs to the UPF0145 family.</text>
</comment>
<dbReference type="Gene3D" id="3.30.110.70">
    <property type="entry name" value="Hypothetical protein apc22750. Chain B"/>
    <property type="match status" value="1"/>
</dbReference>
<dbReference type="PANTHER" id="PTHR34068:SF2">
    <property type="entry name" value="UPF0145 PROTEIN SCO3412"/>
    <property type="match status" value="1"/>
</dbReference>
<dbReference type="Pfam" id="PF01906">
    <property type="entry name" value="YbjQ_1"/>
    <property type="match status" value="1"/>
</dbReference>
<accession>A0A7W3Y8I2</accession>
<evidence type="ECO:0000313" key="3">
    <source>
        <dbReference type="Proteomes" id="UP000518316"/>
    </source>
</evidence>